<accession>A0A5X5CXJ6</accession>
<dbReference type="AlphaFoldDB" id="A0A5X5CXJ6"/>
<sequence>FSRIKKELKDILVELSEIKDEKSSLKVSDERDNVKISDYIGGFKRLLSKEYFFYTSNDINHITIQNKPPSRLLPVVIIRGNVQPIRLSSSASDFIRAQWAFYLTLLESSKNHPGFLVMDEPGQHAMNVESMSALLKYASLTKKQIIMCISKDTRHKTDTANLSKVLGNLGGKYKYTLIDIDPDGKKCVRASSE</sequence>
<organism evidence="1">
    <name type="scientific">Salmonella muenster</name>
    <dbReference type="NCBI Taxonomy" id="82689"/>
    <lineage>
        <taxon>Bacteria</taxon>
        <taxon>Pseudomonadati</taxon>
        <taxon>Pseudomonadota</taxon>
        <taxon>Gammaproteobacteria</taxon>
        <taxon>Enterobacterales</taxon>
        <taxon>Enterobacteriaceae</taxon>
        <taxon>Salmonella</taxon>
    </lineage>
</organism>
<protein>
    <submittedName>
        <fullName evidence="1">Uncharacterized protein</fullName>
    </submittedName>
</protein>
<comment type="caution">
    <text evidence="1">The sequence shown here is derived from an EMBL/GenBank/DDBJ whole genome shotgun (WGS) entry which is preliminary data.</text>
</comment>
<dbReference type="EMBL" id="AAHTBZ010000057">
    <property type="protein sequence ID" value="ECA0466006.1"/>
    <property type="molecule type" value="Genomic_DNA"/>
</dbReference>
<feature type="non-terminal residue" evidence="1">
    <location>
        <position position="1"/>
    </location>
</feature>
<name>A0A5X5CXJ6_SALMS</name>
<evidence type="ECO:0000313" key="1">
    <source>
        <dbReference type="EMBL" id="ECA0466006.1"/>
    </source>
</evidence>
<gene>
    <name evidence="1" type="ORF">EIN57_24230</name>
</gene>
<proteinExistence type="predicted"/>
<reference evidence="1" key="1">
    <citation type="submission" date="2018-11" db="EMBL/GenBank/DDBJ databases">
        <authorList>
            <consortium name="NARMS: The National Antimicrobial Resistance Monitoring System"/>
        </authorList>
    </citation>
    <scope>NUCLEOTIDE SEQUENCE</scope>
    <source>
        <strain evidence="1">FSIS11816131</strain>
    </source>
</reference>